<sequence>MGYLRIMISLLLFTECLFAREYVFSYRLSTKDGIVLGEKYYVSPSMVSSKLTKHYKGRYCDVIHEAKSEVEFIEKYKDKILECLFSWGVKLEDESKVVNLQNQSITILSIPATRIYIEYDVELSKIYLLNKKIK</sequence>
<evidence type="ECO:0000313" key="1">
    <source>
        <dbReference type="EMBL" id="MDA3968829.1"/>
    </source>
</evidence>
<accession>A0ABT4VDP0</accession>
<comment type="caution">
    <text evidence="1">The sequence shown here is derived from an EMBL/GenBank/DDBJ whole genome shotgun (WGS) entry which is preliminary data.</text>
</comment>
<evidence type="ECO:0000313" key="2">
    <source>
        <dbReference type="Proteomes" id="UP001210261"/>
    </source>
</evidence>
<reference evidence="1 2" key="1">
    <citation type="submission" date="2023-01" db="EMBL/GenBank/DDBJ databases">
        <title>Description of Helicobacter ibis sp. nov. isolated from faecal droppings of black-faced ibis (Theristicus melanopis).</title>
        <authorList>
            <person name="Lopez-Cantillo M."/>
            <person name="Vidal-Veuthey B."/>
            <person name="Mella A."/>
            <person name="De La Haba R."/>
            <person name="Collado L."/>
        </authorList>
    </citation>
    <scope>NUCLEOTIDE SEQUENCE [LARGE SCALE GENOMIC DNA]</scope>
    <source>
        <strain evidence="1 2">A82</strain>
    </source>
</reference>
<protein>
    <recommendedName>
        <fullName evidence="3">Periplasmic protein</fullName>
    </recommendedName>
</protein>
<dbReference type="EMBL" id="JAQHXR010000002">
    <property type="protein sequence ID" value="MDA3968829.1"/>
    <property type="molecule type" value="Genomic_DNA"/>
</dbReference>
<dbReference type="Proteomes" id="UP001210261">
    <property type="component" value="Unassembled WGS sequence"/>
</dbReference>
<name>A0ABT4VDP0_9HELI</name>
<dbReference type="RefSeq" id="WP_271021124.1">
    <property type="nucleotide sequence ID" value="NZ_JAQHXR010000002.1"/>
</dbReference>
<evidence type="ECO:0008006" key="3">
    <source>
        <dbReference type="Google" id="ProtNLM"/>
    </source>
</evidence>
<organism evidence="1 2">
    <name type="scientific">Helicobacter ibis</name>
    <dbReference type="NCBI Taxonomy" id="2962633"/>
    <lineage>
        <taxon>Bacteria</taxon>
        <taxon>Pseudomonadati</taxon>
        <taxon>Campylobacterota</taxon>
        <taxon>Epsilonproteobacteria</taxon>
        <taxon>Campylobacterales</taxon>
        <taxon>Helicobacteraceae</taxon>
        <taxon>Helicobacter</taxon>
    </lineage>
</organism>
<gene>
    <name evidence="1" type="ORF">PF021_03975</name>
</gene>
<proteinExistence type="predicted"/>
<keyword evidence="2" id="KW-1185">Reference proteome</keyword>